<dbReference type="Pfam" id="PF13814">
    <property type="entry name" value="Replic_Relax"/>
    <property type="match status" value="1"/>
</dbReference>
<dbReference type="RefSeq" id="WP_306341693.1">
    <property type="nucleotide sequence ID" value="NZ_CEDG01000068.1"/>
</dbReference>
<organism evidence="1 2">
    <name type="scientific">Streptococcus suis</name>
    <dbReference type="NCBI Taxonomy" id="1307"/>
    <lineage>
        <taxon>Bacteria</taxon>
        <taxon>Bacillati</taxon>
        <taxon>Bacillota</taxon>
        <taxon>Bacilli</taxon>
        <taxon>Lactobacillales</taxon>
        <taxon>Streptococcaceae</taxon>
        <taxon>Streptococcus</taxon>
    </lineage>
</organism>
<evidence type="ECO:0000313" key="1">
    <source>
        <dbReference type="EMBL" id="CYW25357.1"/>
    </source>
</evidence>
<name>A0A123UCW8_STRSU</name>
<gene>
    <name evidence="1" type="ORF">ERS132452_02096</name>
</gene>
<evidence type="ECO:0000313" key="2">
    <source>
        <dbReference type="Proteomes" id="UP000071765"/>
    </source>
</evidence>
<proteinExistence type="predicted"/>
<dbReference type="EMBL" id="FIIN01000019">
    <property type="protein sequence ID" value="CYW25357.1"/>
    <property type="molecule type" value="Genomic_DNA"/>
</dbReference>
<accession>A0A123UCW8</accession>
<dbReference type="Proteomes" id="UP000071765">
    <property type="component" value="Unassembled WGS sequence"/>
</dbReference>
<reference evidence="1 2" key="1">
    <citation type="submission" date="2016-02" db="EMBL/GenBank/DDBJ databases">
        <authorList>
            <consortium name="Pathogen Informatics"/>
        </authorList>
    </citation>
    <scope>NUCLEOTIDE SEQUENCE [LARGE SCALE GENOMIC DNA]</scope>
    <source>
        <strain evidence="1 2">LSS90</strain>
    </source>
</reference>
<sequence>MMKLSDAQLSILKLLKDCRYASTRQLADLYFANSHSPRTATRRANLATKTLFEAGYIARLKRRIGGRRAGSGSYVWSITKTGLKHLRLNDPQIQVRFRNRYEPTAHHLEHTLGITQVYVELKKLERLGKIELEAFSFEPASHRSFAKFTQNVILKPDAYTKLVVGNEEEFIFFLELDKDTESLNRIVNQCKKYIQYFNTGIEQRETGIFPQVVWVVPDRKRQTAIENRIQEEINSYWTLFEVINLEEFPDFVIGDSDE</sequence>
<dbReference type="InterPro" id="IPR025855">
    <property type="entry name" value="Replic_Relax"/>
</dbReference>
<dbReference type="AlphaFoldDB" id="A0A123UCW8"/>
<protein>
    <recommendedName>
        <fullName evidence="3">Replication-relaxation</fullName>
    </recommendedName>
</protein>
<evidence type="ECO:0008006" key="3">
    <source>
        <dbReference type="Google" id="ProtNLM"/>
    </source>
</evidence>